<proteinExistence type="inferred from homology"/>
<dbReference type="SUPFAM" id="SSF56954">
    <property type="entry name" value="Outer membrane efflux proteins (OEP)"/>
    <property type="match status" value="1"/>
</dbReference>
<reference evidence="4" key="2">
    <citation type="submission" date="2020-09" db="EMBL/GenBank/DDBJ databases">
        <authorList>
            <person name="Sun Q."/>
            <person name="Kim S."/>
        </authorList>
    </citation>
    <scope>NUCLEOTIDE SEQUENCE</scope>
    <source>
        <strain evidence="4">KCTC 23224</strain>
    </source>
</reference>
<evidence type="ECO:0000256" key="2">
    <source>
        <dbReference type="RuleBase" id="RU362097"/>
    </source>
</evidence>
<evidence type="ECO:0000313" key="4">
    <source>
        <dbReference type="EMBL" id="GHB26964.1"/>
    </source>
</evidence>
<gene>
    <name evidence="4" type="ORF">GCM10008106_04600</name>
</gene>
<dbReference type="PANTHER" id="PTHR30203">
    <property type="entry name" value="OUTER MEMBRANE CATION EFFLUX PROTEIN"/>
    <property type="match status" value="1"/>
</dbReference>
<dbReference type="InterPro" id="IPR010131">
    <property type="entry name" value="MdtP/NodT-like"/>
</dbReference>
<keyword evidence="2" id="KW-0472">Membrane</keyword>
<sequence>MKAFVNKHTIVGLLLTGLFLVSCKTAELTLEDIQTALPSNFETEIASEEQTSAALLQWQNFFEDENLKELIQVALDNNQDHLKTLERIRIARANFRIAKGGLLPEVNALAGASVRRFGEYTMDGVGNADSNLSPTVPEDKLIPDPYRDFIVGAQFNWEIDVWSKLRNRKKAAFARFLASEEMVNAIRTWLVGEVSQQYYELVALDEEIRILEANIQLQEFAVNLSKDLKESGKENQLAVDQFEALMLNSKAQLVDRKRELRTAELQMAQLLGVYDFQHVRNTMEEVFGTPDLVDVGLPAELLAYRPDIRMAERELLATKAEVQAARAAFFPSIQLGGMAGFNAFDFSRLFFSPASTVYQLGAGLVAPVFNRNQIRMDFEAAKAGQKIAYLDYEQTIFKSYLEVLSLVNEFSAFDEQLQLKTYEVEVQKRSVENSNIMFRVGYAGYLEVLNAQVNALQAEIELIELKKQQLQANVRLYRALGGGWSE</sequence>
<keyword evidence="5" id="KW-1185">Reference proteome</keyword>
<dbReference type="Proteomes" id="UP000642809">
    <property type="component" value="Unassembled WGS sequence"/>
</dbReference>
<keyword evidence="2" id="KW-1134">Transmembrane beta strand</keyword>
<comment type="similarity">
    <text evidence="1 2">Belongs to the outer membrane factor (OMF) (TC 1.B.17) family.</text>
</comment>
<evidence type="ECO:0000313" key="5">
    <source>
        <dbReference type="Proteomes" id="UP000642809"/>
    </source>
</evidence>
<dbReference type="GO" id="GO:0015562">
    <property type="term" value="F:efflux transmembrane transporter activity"/>
    <property type="evidence" value="ECO:0007669"/>
    <property type="project" value="InterPro"/>
</dbReference>
<comment type="subcellular location">
    <subcellularLocation>
        <location evidence="2">Cell membrane</location>
        <topology evidence="2">Lipid-anchor</topology>
    </subcellularLocation>
</comment>
<keyword evidence="3" id="KW-0175">Coiled coil</keyword>
<dbReference type="Gene3D" id="1.20.1600.10">
    <property type="entry name" value="Outer membrane efflux proteins (OEP)"/>
    <property type="match status" value="1"/>
</dbReference>
<dbReference type="PANTHER" id="PTHR30203:SF30">
    <property type="entry name" value="OUTER MEMBRANE PROTEIN-RELATED"/>
    <property type="match status" value="1"/>
</dbReference>
<dbReference type="EMBL" id="BMYF01000002">
    <property type="protein sequence ID" value="GHB26964.1"/>
    <property type="molecule type" value="Genomic_DNA"/>
</dbReference>
<dbReference type="Gene3D" id="2.20.200.10">
    <property type="entry name" value="Outer membrane efflux proteins (OEP)"/>
    <property type="match status" value="1"/>
</dbReference>
<organism evidence="4 5">
    <name type="scientific">Mongoliitalea lutea</name>
    <dbReference type="NCBI Taxonomy" id="849756"/>
    <lineage>
        <taxon>Bacteria</taxon>
        <taxon>Pseudomonadati</taxon>
        <taxon>Bacteroidota</taxon>
        <taxon>Cytophagia</taxon>
        <taxon>Cytophagales</taxon>
        <taxon>Cyclobacteriaceae</taxon>
        <taxon>Mongoliitalea</taxon>
    </lineage>
</organism>
<feature type="coiled-coil region" evidence="3">
    <location>
        <begin position="446"/>
        <end position="480"/>
    </location>
</feature>
<keyword evidence="2" id="KW-0449">Lipoprotein</keyword>
<comment type="caution">
    <text evidence="4">The sequence shown here is derived from an EMBL/GenBank/DDBJ whole genome shotgun (WGS) entry which is preliminary data.</text>
</comment>
<protein>
    <submittedName>
        <fullName evidence="4">RND transporter</fullName>
    </submittedName>
</protein>
<evidence type="ECO:0000256" key="1">
    <source>
        <dbReference type="ARBA" id="ARBA00007613"/>
    </source>
</evidence>
<keyword evidence="2" id="KW-0564">Palmitate</keyword>
<dbReference type="AlphaFoldDB" id="A0A8J3CVW6"/>
<dbReference type="GO" id="GO:0005886">
    <property type="term" value="C:plasma membrane"/>
    <property type="evidence" value="ECO:0007669"/>
    <property type="project" value="UniProtKB-SubCell"/>
</dbReference>
<dbReference type="RefSeq" id="WP_189578831.1">
    <property type="nucleotide sequence ID" value="NZ_BMYF01000002.1"/>
</dbReference>
<dbReference type="Pfam" id="PF02321">
    <property type="entry name" value="OEP"/>
    <property type="match status" value="2"/>
</dbReference>
<name>A0A8J3CVW6_9BACT</name>
<reference evidence="4" key="1">
    <citation type="journal article" date="2014" name="Int. J. Syst. Evol. Microbiol.">
        <title>Complete genome sequence of Corynebacterium casei LMG S-19264T (=DSM 44701T), isolated from a smear-ripened cheese.</title>
        <authorList>
            <consortium name="US DOE Joint Genome Institute (JGI-PGF)"/>
            <person name="Walter F."/>
            <person name="Albersmeier A."/>
            <person name="Kalinowski J."/>
            <person name="Ruckert C."/>
        </authorList>
    </citation>
    <scope>NUCLEOTIDE SEQUENCE</scope>
    <source>
        <strain evidence="4">KCTC 23224</strain>
    </source>
</reference>
<dbReference type="InterPro" id="IPR003423">
    <property type="entry name" value="OMP_efflux"/>
</dbReference>
<evidence type="ECO:0000256" key="3">
    <source>
        <dbReference type="SAM" id="Coils"/>
    </source>
</evidence>
<dbReference type="PROSITE" id="PS51257">
    <property type="entry name" value="PROKAR_LIPOPROTEIN"/>
    <property type="match status" value="1"/>
</dbReference>
<accession>A0A8J3CVW6</accession>
<keyword evidence="2" id="KW-0812">Transmembrane</keyword>
<dbReference type="NCBIfam" id="TIGR01845">
    <property type="entry name" value="outer_NodT"/>
    <property type="match status" value="1"/>
</dbReference>